<dbReference type="SUPFAM" id="SSF50249">
    <property type="entry name" value="Nucleic acid-binding proteins"/>
    <property type="match status" value="3"/>
</dbReference>
<dbReference type="InterPro" id="IPR047192">
    <property type="entry name" value="Euk_RPA1_DBD_C"/>
</dbReference>
<feature type="domain" description="Replication factor A C-terminal" evidence="8">
    <location>
        <begin position="288"/>
        <end position="420"/>
    </location>
</feature>
<name>A0A397YXR9_BRACM</name>
<feature type="compositionally biased region" description="Basic and acidic residues" evidence="6">
    <location>
        <begin position="497"/>
        <end position="510"/>
    </location>
</feature>
<evidence type="ECO:0000256" key="6">
    <source>
        <dbReference type="SAM" id="MobiDB-lite"/>
    </source>
</evidence>
<reference evidence="10 11" key="1">
    <citation type="submission" date="2018-06" db="EMBL/GenBank/DDBJ databases">
        <title>WGS assembly of Brassica rapa FPsc.</title>
        <authorList>
            <person name="Bowman J."/>
            <person name="Kohchi T."/>
            <person name="Yamato K."/>
            <person name="Jenkins J."/>
            <person name="Shu S."/>
            <person name="Ishizaki K."/>
            <person name="Yamaoka S."/>
            <person name="Nishihama R."/>
            <person name="Nakamura Y."/>
            <person name="Berger F."/>
            <person name="Adam C."/>
            <person name="Aki S."/>
            <person name="Althoff F."/>
            <person name="Araki T."/>
            <person name="Arteaga-Vazquez M."/>
            <person name="Balasubrmanian S."/>
            <person name="Bauer D."/>
            <person name="Boehm C."/>
            <person name="Briginshaw L."/>
            <person name="Caballero-Perez J."/>
            <person name="Catarino B."/>
            <person name="Chen F."/>
            <person name="Chiyoda S."/>
            <person name="Chovatia M."/>
            <person name="Davies K."/>
            <person name="Delmans M."/>
            <person name="Demura T."/>
            <person name="Dierschke T."/>
            <person name="Dolan L."/>
            <person name="Dorantes-Acosta A."/>
            <person name="Eklund D."/>
            <person name="Florent S."/>
            <person name="Flores-Sandoval E."/>
            <person name="Fujiyama A."/>
            <person name="Fukuzawa H."/>
            <person name="Galik B."/>
            <person name="Grimanelli D."/>
            <person name="Grimwood J."/>
            <person name="Grossniklaus U."/>
            <person name="Hamada T."/>
            <person name="Haseloff J."/>
            <person name="Hetherington A."/>
            <person name="Higo A."/>
            <person name="Hirakawa Y."/>
            <person name="Hundley H."/>
            <person name="Ikeda Y."/>
            <person name="Inoue K."/>
            <person name="Inoue S."/>
            <person name="Ishida S."/>
            <person name="Jia Q."/>
            <person name="Kakita M."/>
            <person name="Kanazawa T."/>
            <person name="Kawai Y."/>
            <person name="Kawashima T."/>
            <person name="Kennedy M."/>
            <person name="Kinose K."/>
            <person name="Kinoshita T."/>
            <person name="Kohara Y."/>
            <person name="Koide E."/>
            <person name="Komatsu K."/>
            <person name="Kopischke S."/>
            <person name="Kubo M."/>
            <person name="Kyozuka J."/>
            <person name="Lagercrantz U."/>
            <person name="Lin S."/>
            <person name="Lindquist E."/>
            <person name="Lipzen A."/>
            <person name="Lu C."/>
            <person name="Luna E."/>
            <person name="Martienssen R."/>
            <person name="Minamino N."/>
            <person name="Mizutani M."/>
            <person name="Mizutani M."/>
            <person name="Mochizuki N."/>
            <person name="Monte I."/>
            <person name="Mosher R."/>
            <person name="Nagasaki H."/>
            <person name="Nakagami H."/>
            <person name="Naramoto S."/>
            <person name="Nishitani K."/>
            <person name="Ohtani M."/>
            <person name="Okamoto T."/>
            <person name="Okumura M."/>
            <person name="Phillips J."/>
            <person name="Pollak B."/>
            <person name="Reinders A."/>
            <person name="Roevekamp M."/>
            <person name="Sano R."/>
            <person name="Sawa S."/>
            <person name="Schmid M."/>
            <person name="Shirakawa M."/>
            <person name="Solano R."/>
            <person name="Spunde A."/>
            <person name="Suetsugu N."/>
            <person name="Sugano S."/>
            <person name="Sugiyama A."/>
            <person name="Sun R."/>
            <person name="Suzuki Y."/>
            <person name="Takenaka M."/>
            <person name="Takezawa D."/>
            <person name="Tomogane H."/>
            <person name="Tsuzuki M."/>
            <person name="Ueda T."/>
            <person name="Umeda M."/>
            <person name="Ward J."/>
            <person name="Watanabe Y."/>
            <person name="Yazaki K."/>
            <person name="Yokoyama R."/>
            <person name="Yoshitake Y."/>
            <person name="Yotsui I."/>
            <person name="Zachgo S."/>
            <person name="Schmutz J."/>
        </authorList>
    </citation>
    <scope>NUCLEOTIDE SEQUENCE [LARGE SCALE GENOMIC DNA]</scope>
    <source>
        <strain evidence="11">cv. B-3</strain>
    </source>
</reference>
<gene>
    <name evidence="10" type="ORF">BRARA_F01451</name>
</gene>
<evidence type="ECO:0000259" key="8">
    <source>
        <dbReference type="Pfam" id="PF08646"/>
    </source>
</evidence>
<dbReference type="CDD" id="cd04480">
    <property type="entry name" value="RPA1_DBD_A_like"/>
    <property type="match status" value="1"/>
</dbReference>
<dbReference type="Proteomes" id="UP000264353">
    <property type="component" value="Chromosome A6"/>
</dbReference>
<dbReference type="GO" id="GO:0008270">
    <property type="term" value="F:zinc ion binding"/>
    <property type="evidence" value="ECO:0007669"/>
    <property type="project" value="UniProtKB-KW"/>
</dbReference>
<dbReference type="InterPro" id="IPR012340">
    <property type="entry name" value="NA-bd_OB-fold"/>
</dbReference>
<dbReference type="InterPro" id="IPR013955">
    <property type="entry name" value="Rep_factor-A_C"/>
</dbReference>
<dbReference type="Pfam" id="PF02721">
    <property type="entry name" value="DUF223"/>
    <property type="match status" value="1"/>
</dbReference>
<evidence type="ECO:0000256" key="4">
    <source>
        <dbReference type="ARBA" id="ARBA00022833"/>
    </source>
</evidence>
<evidence type="ECO:0000256" key="5">
    <source>
        <dbReference type="ARBA" id="ARBA00023125"/>
    </source>
</evidence>
<keyword evidence="5" id="KW-0238">DNA-binding</keyword>
<keyword evidence="3" id="KW-0863">Zinc-finger</keyword>
<dbReference type="Pfam" id="PF16900">
    <property type="entry name" value="REPA_OB_2"/>
    <property type="match status" value="1"/>
</dbReference>
<evidence type="ECO:0008006" key="12">
    <source>
        <dbReference type="Google" id="ProtNLM"/>
    </source>
</evidence>
<evidence type="ECO:0000259" key="9">
    <source>
        <dbReference type="Pfam" id="PF16900"/>
    </source>
</evidence>
<comment type="similarity">
    <text evidence="1">Belongs to the replication factor A protein 1 family.</text>
</comment>
<dbReference type="CDD" id="cd04481">
    <property type="entry name" value="RPA1_DBD_B_like"/>
    <property type="match status" value="1"/>
</dbReference>
<keyword evidence="2" id="KW-0479">Metal-binding</keyword>
<evidence type="ECO:0000259" key="7">
    <source>
        <dbReference type="Pfam" id="PF02721"/>
    </source>
</evidence>
<dbReference type="EMBL" id="CM010633">
    <property type="protein sequence ID" value="RID58135.1"/>
    <property type="molecule type" value="Genomic_DNA"/>
</dbReference>
<evidence type="ECO:0000256" key="1">
    <source>
        <dbReference type="ARBA" id="ARBA00005690"/>
    </source>
</evidence>
<protein>
    <recommendedName>
        <fullName evidence="12">DUF223 domain-containing protein</fullName>
    </recommendedName>
</protein>
<feature type="domain" description="Replication protein A OB" evidence="9">
    <location>
        <begin position="133"/>
        <end position="227"/>
    </location>
</feature>
<evidence type="ECO:0000256" key="2">
    <source>
        <dbReference type="ARBA" id="ARBA00022723"/>
    </source>
</evidence>
<dbReference type="AlphaFoldDB" id="A0A397YXR9"/>
<feature type="region of interest" description="Disordered" evidence="6">
    <location>
        <begin position="449"/>
        <end position="510"/>
    </location>
</feature>
<proteinExistence type="inferred from homology"/>
<accession>A0A397YXR9</accession>
<feature type="domain" description="Replication protein A 70 kDa DNA-binding subunit B/D first OB fold" evidence="7">
    <location>
        <begin position="9"/>
        <end position="108"/>
    </location>
</feature>
<dbReference type="PANTHER" id="PTHR47165">
    <property type="entry name" value="OS03G0429900 PROTEIN"/>
    <property type="match status" value="1"/>
</dbReference>
<feature type="compositionally biased region" description="Polar residues" evidence="6">
    <location>
        <begin position="461"/>
        <end position="472"/>
    </location>
</feature>
<evidence type="ECO:0000313" key="10">
    <source>
        <dbReference type="EMBL" id="RID58135.1"/>
    </source>
</evidence>
<evidence type="ECO:0000256" key="3">
    <source>
        <dbReference type="ARBA" id="ARBA00022771"/>
    </source>
</evidence>
<organism evidence="10 11">
    <name type="scientific">Brassica campestris</name>
    <name type="common">Field mustard</name>
    <dbReference type="NCBI Taxonomy" id="3711"/>
    <lineage>
        <taxon>Eukaryota</taxon>
        <taxon>Viridiplantae</taxon>
        <taxon>Streptophyta</taxon>
        <taxon>Embryophyta</taxon>
        <taxon>Tracheophyta</taxon>
        <taxon>Spermatophyta</taxon>
        <taxon>Magnoliopsida</taxon>
        <taxon>eudicotyledons</taxon>
        <taxon>Gunneridae</taxon>
        <taxon>Pentapetalae</taxon>
        <taxon>rosids</taxon>
        <taxon>malvids</taxon>
        <taxon>Brassicales</taxon>
        <taxon>Brassicaceae</taxon>
        <taxon>Brassiceae</taxon>
        <taxon>Brassica</taxon>
    </lineage>
</organism>
<dbReference type="Pfam" id="PF08646">
    <property type="entry name" value="Rep_fac-A_C"/>
    <property type="match status" value="1"/>
</dbReference>
<dbReference type="Gene3D" id="2.40.50.140">
    <property type="entry name" value="Nucleic acid-binding proteins"/>
    <property type="match status" value="3"/>
</dbReference>
<dbReference type="InterPro" id="IPR031657">
    <property type="entry name" value="REPA_OB_2"/>
</dbReference>
<dbReference type="GO" id="GO:0003677">
    <property type="term" value="F:DNA binding"/>
    <property type="evidence" value="ECO:0007669"/>
    <property type="project" value="UniProtKB-KW"/>
</dbReference>
<keyword evidence="4" id="KW-0862">Zinc</keyword>
<dbReference type="InterPro" id="IPR003871">
    <property type="entry name" value="RFA1B/D_OB_1st"/>
</dbReference>
<dbReference type="PANTHER" id="PTHR47165:SF4">
    <property type="entry name" value="OS03G0429900 PROTEIN"/>
    <property type="match status" value="1"/>
</dbReference>
<sequence>MANNPQLIFLNDIKPRKTACRIQVKIIHTWRHFMKDVGESLELILCDANGTKIHASCNKTYISEVGKHVRVGVWRNIDRFSVSAAGGAYRSTDHKYRLAFNGNTKITESTYRDDSMFLNLVDFKSIESGLLNPNFLIDVIGQVQDLGDLETIGCNGGKQRQKLEFSLVDICGQRLACCLWGKFAENLHTASQETEGMVICLLRFAKIGQYRGEFQISNSYDASQMFVNPEIPEADEFKQRAIGDSQALTLAESEENKLELQMKRDKRMHYPQRNLRELFEETEEKVCRVVATIYDIDTDWGWYYFGCLGCNNKKVFPHSKTVKKINGKETVTHIWWCEACRSKVTSVSPRFKIHLLVKDDTGETQFLLLDSIATGVVPASAKTLLNGSWDELEDDDPFPEEITNLVGQTFMFGVYIQKDNASGGCYKVGKVWKDLRMLMTSEISESYSAPAQASEEPLLIENQSDDIVSTPSSKRKEVNKEAPELHSTSKKQCTKAIKSEKIRKDKSASS</sequence>
<dbReference type="CDD" id="cd04476">
    <property type="entry name" value="RPA1_DBD_C"/>
    <property type="match status" value="1"/>
</dbReference>
<evidence type="ECO:0000313" key="11">
    <source>
        <dbReference type="Proteomes" id="UP000264353"/>
    </source>
</evidence>
<feature type="compositionally biased region" description="Basic and acidic residues" evidence="6">
    <location>
        <begin position="474"/>
        <end position="484"/>
    </location>
</feature>